<dbReference type="AlphaFoldDB" id="A0A9P4UH94"/>
<feature type="compositionally biased region" description="Basic and acidic residues" evidence="1">
    <location>
        <begin position="971"/>
        <end position="990"/>
    </location>
</feature>
<proteinExistence type="predicted"/>
<sequence>MTKKKQEFLPPWLCPLFCCICVPCYPCTVPWALYQLSQFCRASWHRRNPMDIKRRKAERAARKAGPQSDLVVLGARPQNGGPAWLPKRDRPITPPPGPSEPDEKGGWKTISQTSAFFTKLPLEIRRKIYDFALGEEMLRVEVDGTRLDIWRCNGWTKKFWADDGGWKSQKGYGWKFLNYPPEEHKKGRKRKQRKAAINLLCTCRQVYLEAIGSIYESQTFVLAIGPHEERVHHHDKPTLLYLPYFILPQRLNQLRRLYIHWNLSPNVGRIGIADQTLDWWKECWHFLSTLQGLNELLIRFQSREDEQSRWDWEPLEAQLGECVRKIRVKKRFVVVLPFPENGIGNLHLDVGESKCENPKKASFLFRVPRVTELAVALSPVISSSLRPHSATRRPSPAMEATHHLAYSRHLAALEAARGKGTKPRTVPIFDAPCDCAECQLSHYPRNVQNIDAFCYVGSILRRWRNRSPSKRRALLLQIDTSLPKETYARFRLEYAQTTKTQHRREFRHVNLVPYLDAATPSMDPAVFIALLQYRTQSSPAEWASFDHQQLTVPWGSGLFDVHFNSQSVVMFGEDYGKLTPWEKEAAHRVDIIGFPRGRLILEAQSYLMSFLHKVVEEIRGPELEQECAATNWNHYVETGDHLELLQTEPSYLRRYAKVVGQMHLIDQNQKHGLGYQMIGSEICGDLALHWFWLGVCEEFKHAQSVHHRYTEDIDRGRVLPKEVDDALGALEVLLVNAVHERTMQLQALISQRPGFSHWYKHVPYDPTTKKAGYVLNGPGDTGDAFRKDPLWWCVMQLQGDPEDQTRFTYAMLFKYLDEHLASAKKSERSRLDEILYDKLSDYATIIELLAAVRMHFPKCAIRNIHEIMKTEDSGPRSEQWLENFNSLHETLQGFWHAVHDYYLNQNQKCGFSEKDIETLMQPVRIWKSESYMRLLAAKRDNILHDIANKKPSSIPNDDVWLPLPKAVGVEPRPDIPTLKDKVKTRGDQRDAPTSSNGQLPSEKDVVTNQIALTKRALKAFRLMFPTAPEDRKQDLDWDTFVCSMEEAGFKGRSGGGSIVSFEKVDGTGKINFHRPHPDPTLDPVMLQSMGRRINKWFGMTRDTFKMVGK</sequence>
<keyword evidence="2" id="KW-0472">Membrane</keyword>
<reference evidence="4" key="1">
    <citation type="journal article" date="2020" name="Stud. Mycol.">
        <title>101 Dothideomycetes genomes: a test case for predicting lifestyles and emergence of pathogens.</title>
        <authorList>
            <person name="Haridas S."/>
            <person name="Albert R."/>
            <person name="Binder M."/>
            <person name="Bloem J."/>
            <person name="Labutti K."/>
            <person name="Salamov A."/>
            <person name="Andreopoulos B."/>
            <person name="Baker S."/>
            <person name="Barry K."/>
            <person name="Bills G."/>
            <person name="Bluhm B."/>
            <person name="Cannon C."/>
            <person name="Castanera R."/>
            <person name="Culley D."/>
            <person name="Daum C."/>
            <person name="Ezra D."/>
            <person name="Gonzalez J."/>
            <person name="Henrissat B."/>
            <person name="Kuo A."/>
            <person name="Liang C."/>
            <person name="Lipzen A."/>
            <person name="Lutzoni F."/>
            <person name="Magnuson J."/>
            <person name="Mondo S."/>
            <person name="Nolan M."/>
            <person name="Ohm R."/>
            <person name="Pangilinan J."/>
            <person name="Park H.-J."/>
            <person name="Ramirez L."/>
            <person name="Alfaro M."/>
            <person name="Sun H."/>
            <person name="Tritt A."/>
            <person name="Yoshinaga Y."/>
            <person name="Zwiers L.-H."/>
            <person name="Turgeon B."/>
            <person name="Goodwin S."/>
            <person name="Spatafora J."/>
            <person name="Crous P."/>
            <person name="Grigoriev I."/>
        </authorList>
    </citation>
    <scope>NUCLEOTIDE SEQUENCE</scope>
    <source>
        <strain evidence="4">CBS 690.94</strain>
    </source>
</reference>
<protein>
    <recommendedName>
        <fullName evidence="3">DUF7730 domain-containing protein</fullName>
    </recommendedName>
</protein>
<dbReference type="Pfam" id="PF24864">
    <property type="entry name" value="DUF7730"/>
    <property type="match status" value="1"/>
</dbReference>
<feature type="transmembrane region" description="Helical" evidence="2">
    <location>
        <begin position="12"/>
        <end position="33"/>
    </location>
</feature>
<evidence type="ECO:0000256" key="2">
    <source>
        <dbReference type="SAM" id="Phobius"/>
    </source>
</evidence>
<feature type="domain" description="DUF7730" evidence="3">
    <location>
        <begin position="112"/>
        <end position="355"/>
    </location>
</feature>
<dbReference type="EMBL" id="MU001492">
    <property type="protein sequence ID" value="KAF2451954.1"/>
    <property type="molecule type" value="Genomic_DNA"/>
</dbReference>
<keyword evidence="5" id="KW-1185">Reference proteome</keyword>
<gene>
    <name evidence="4" type="ORF">P171DRAFT_468363</name>
</gene>
<accession>A0A9P4UH94</accession>
<dbReference type="PANTHER" id="PTHR38790:SF9">
    <property type="entry name" value="F-BOX DOMAIN-CONTAINING PROTEIN"/>
    <property type="match status" value="1"/>
</dbReference>
<evidence type="ECO:0000313" key="4">
    <source>
        <dbReference type="EMBL" id="KAF2451954.1"/>
    </source>
</evidence>
<feature type="region of interest" description="Disordered" evidence="1">
    <location>
        <begin position="971"/>
        <end position="1004"/>
    </location>
</feature>
<evidence type="ECO:0000256" key="1">
    <source>
        <dbReference type="SAM" id="MobiDB-lite"/>
    </source>
</evidence>
<dbReference type="Proteomes" id="UP000799764">
    <property type="component" value="Unassembled WGS sequence"/>
</dbReference>
<keyword evidence="2" id="KW-1133">Transmembrane helix</keyword>
<name>A0A9P4UH94_9PLEO</name>
<keyword evidence="2" id="KW-0812">Transmembrane</keyword>
<evidence type="ECO:0000259" key="3">
    <source>
        <dbReference type="Pfam" id="PF24864"/>
    </source>
</evidence>
<comment type="caution">
    <text evidence="4">The sequence shown here is derived from an EMBL/GenBank/DDBJ whole genome shotgun (WGS) entry which is preliminary data.</text>
</comment>
<feature type="region of interest" description="Disordered" evidence="1">
    <location>
        <begin position="76"/>
        <end position="106"/>
    </location>
</feature>
<dbReference type="PANTHER" id="PTHR38790">
    <property type="entry name" value="2EXR DOMAIN-CONTAINING PROTEIN-RELATED"/>
    <property type="match status" value="1"/>
</dbReference>
<organism evidence="4 5">
    <name type="scientific">Karstenula rhodostoma CBS 690.94</name>
    <dbReference type="NCBI Taxonomy" id="1392251"/>
    <lineage>
        <taxon>Eukaryota</taxon>
        <taxon>Fungi</taxon>
        <taxon>Dikarya</taxon>
        <taxon>Ascomycota</taxon>
        <taxon>Pezizomycotina</taxon>
        <taxon>Dothideomycetes</taxon>
        <taxon>Pleosporomycetidae</taxon>
        <taxon>Pleosporales</taxon>
        <taxon>Massarineae</taxon>
        <taxon>Didymosphaeriaceae</taxon>
        <taxon>Karstenula</taxon>
    </lineage>
</organism>
<evidence type="ECO:0000313" key="5">
    <source>
        <dbReference type="Proteomes" id="UP000799764"/>
    </source>
</evidence>
<dbReference type="OrthoDB" id="2922289at2759"/>
<dbReference type="InterPro" id="IPR056632">
    <property type="entry name" value="DUF7730"/>
</dbReference>